<gene>
    <name evidence="2" type="ORF">F0P94_06360</name>
</gene>
<name>A0A5N1J0B0_9BACT</name>
<organism evidence="2 3">
    <name type="scientific">Adhaeribacter soli</name>
    <dbReference type="NCBI Taxonomy" id="2607655"/>
    <lineage>
        <taxon>Bacteria</taxon>
        <taxon>Pseudomonadati</taxon>
        <taxon>Bacteroidota</taxon>
        <taxon>Cytophagia</taxon>
        <taxon>Cytophagales</taxon>
        <taxon>Hymenobacteraceae</taxon>
        <taxon>Adhaeribacter</taxon>
    </lineage>
</organism>
<keyword evidence="1" id="KW-0472">Membrane</keyword>
<evidence type="ECO:0000313" key="2">
    <source>
        <dbReference type="EMBL" id="KAA9339971.1"/>
    </source>
</evidence>
<evidence type="ECO:0000313" key="3">
    <source>
        <dbReference type="Proteomes" id="UP000326570"/>
    </source>
</evidence>
<evidence type="ECO:0000256" key="1">
    <source>
        <dbReference type="SAM" id="Phobius"/>
    </source>
</evidence>
<reference evidence="2 3" key="1">
    <citation type="submission" date="2019-09" db="EMBL/GenBank/DDBJ databases">
        <title>Genome sequence of Adhaeribacter sp. M2.</title>
        <authorList>
            <person name="Srinivasan S."/>
        </authorList>
    </citation>
    <scope>NUCLEOTIDE SEQUENCE [LARGE SCALE GENOMIC DNA]</scope>
    <source>
        <strain evidence="2 3">M2</strain>
    </source>
</reference>
<dbReference type="AlphaFoldDB" id="A0A5N1J0B0"/>
<comment type="caution">
    <text evidence="2">The sequence shown here is derived from an EMBL/GenBank/DDBJ whole genome shotgun (WGS) entry which is preliminary data.</text>
</comment>
<protein>
    <submittedName>
        <fullName evidence="2">Uncharacterized protein</fullName>
    </submittedName>
</protein>
<accession>A0A5N1J0B0</accession>
<sequence length="62" mass="7093">MNLKQTIYLSLAIVSLVIGVHRCIIDGQSVSISAAIGYNYWIFMITIVCLMLFRNEKKKQRS</sequence>
<keyword evidence="1" id="KW-1133">Transmembrane helix</keyword>
<feature type="transmembrane region" description="Helical" evidence="1">
    <location>
        <begin position="32"/>
        <end position="53"/>
    </location>
</feature>
<dbReference type="EMBL" id="VTWT01000003">
    <property type="protein sequence ID" value="KAA9339971.1"/>
    <property type="molecule type" value="Genomic_DNA"/>
</dbReference>
<proteinExistence type="predicted"/>
<dbReference type="Proteomes" id="UP000326570">
    <property type="component" value="Unassembled WGS sequence"/>
</dbReference>
<keyword evidence="1" id="KW-0812">Transmembrane</keyword>
<keyword evidence="3" id="KW-1185">Reference proteome</keyword>
<dbReference type="RefSeq" id="WP_150902994.1">
    <property type="nucleotide sequence ID" value="NZ_VTWT01000003.1"/>
</dbReference>